<evidence type="ECO:0000259" key="2">
    <source>
        <dbReference type="Pfam" id="PF01557"/>
    </source>
</evidence>
<keyword evidence="3" id="KW-0614">Plasmid</keyword>
<dbReference type="InterPro" id="IPR012690">
    <property type="entry name" value="HpcG"/>
</dbReference>
<evidence type="ECO:0000256" key="1">
    <source>
        <dbReference type="ARBA" id="ARBA00023239"/>
    </source>
</evidence>
<dbReference type="Gene3D" id="3.90.850.10">
    <property type="entry name" value="Fumarylacetoacetase-like, C-terminal domain"/>
    <property type="match status" value="1"/>
</dbReference>
<reference evidence="3" key="1">
    <citation type="journal article" date="2009" name="Microb. Biotechnol.">
        <title>Molecular and biochemical characterization of the tetralin degradation pathway in Rhodococcus sp. strain TFB.</title>
        <authorList>
            <person name="Tomas-Gallardo L."/>
            <person name="Santero E."/>
            <person name="Camafeita E."/>
            <person name="Calvo E."/>
            <person name="Schlomann M."/>
            <person name="Floriano B."/>
        </authorList>
    </citation>
    <scope>NUCLEOTIDE SEQUENCE</scope>
    <source>
        <strain evidence="3">TFB</strain>
        <plasmid evidence="3">megaplasmid pTFB1</plasmid>
    </source>
</reference>
<dbReference type="PANTHER" id="PTHR30143:SF0">
    <property type="entry name" value="2-KETO-4-PENTENOATE HYDRATASE"/>
    <property type="match status" value="1"/>
</dbReference>
<protein>
    <submittedName>
        <fullName evidence="3">2-oxodec-4-ene-1,10-dioic acid hydratase</fullName>
    </submittedName>
</protein>
<dbReference type="GO" id="GO:0008684">
    <property type="term" value="F:2-oxopent-4-enoate hydratase activity"/>
    <property type="evidence" value="ECO:0007669"/>
    <property type="project" value="TreeGrafter"/>
</dbReference>
<dbReference type="InterPro" id="IPR050772">
    <property type="entry name" value="Hydratase-Decarb/MhpD_sf"/>
</dbReference>
<dbReference type="Pfam" id="PF01557">
    <property type="entry name" value="FAA_hydrolase"/>
    <property type="match status" value="1"/>
</dbReference>
<name>B8X9Y4_9NOCA</name>
<dbReference type="GO" id="GO:0018817">
    <property type="term" value="F:2-oxo-hept-3-ene-1,7-dioate hydratase activity"/>
    <property type="evidence" value="ECO:0007669"/>
    <property type="project" value="InterPro"/>
</dbReference>
<dbReference type="PANTHER" id="PTHR30143">
    <property type="entry name" value="ACID HYDRATASE"/>
    <property type="match status" value="1"/>
</dbReference>
<dbReference type="EMBL" id="FJ183471">
    <property type="protein sequence ID" value="ACL31231.1"/>
    <property type="molecule type" value="Genomic_DNA"/>
</dbReference>
<accession>B8X9Y4</accession>
<dbReference type="InterPro" id="IPR036663">
    <property type="entry name" value="Fumarylacetoacetase_C_sf"/>
</dbReference>
<geneLocation type="plasmid" evidence="3">
    <name>megaplasmid pTFB1</name>
</geneLocation>
<proteinExistence type="predicted"/>
<organism evidence="3">
    <name type="scientific">Rhodococcus sp. TFB</name>
    <dbReference type="NCBI Taxonomy" id="326401"/>
    <lineage>
        <taxon>Bacteria</taxon>
        <taxon>Bacillati</taxon>
        <taxon>Actinomycetota</taxon>
        <taxon>Actinomycetes</taxon>
        <taxon>Mycobacteriales</taxon>
        <taxon>Nocardiaceae</taxon>
        <taxon>Rhodococcus</taxon>
    </lineage>
</organism>
<gene>
    <name evidence="3" type="primary">thnE</name>
</gene>
<feature type="domain" description="Fumarylacetoacetase-like C-terminal" evidence="2">
    <location>
        <begin position="118"/>
        <end position="280"/>
    </location>
</feature>
<keyword evidence="1" id="KW-0456">Lyase</keyword>
<dbReference type="SUPFAM" id="SSF56529">
    <property type="entry name" value="FAH"/>
    <property type="match status" value="1"/>
</dbReference>
<dbReference type="NCBIfam" id="TIGR02312">
    <property type="entry name" value="HpaH"/>
    <property type="match status" value="1"/>
</dbReference>
<dbReference type="InterPro" id="IPR011234">
    <property type="entry name" value="Fumarylacetoacetase-like_C"/>
</dbReference>
<dbReference type="AlphaFoldDB" id="B8X9Y4"/>
<sequence>MTDNAAPATALEPVPAVTDTIAAELAEELETARVGRSQIRQLSQRYPEMSIEDGYRVNRAWSELRQRGGREVRGHKIGLTSVAMQRAVGITEPDYGTLFDDMFFEDGQRIDPQLFITPKVEVELAFVMARDLTAVDATIFDVLDATAYVVPALEIIDARIERIDSATGASRTVKDTIADNAASAGVVTGGRPVRPHDLDMRRVGAILMRNGIVEETGVAAGVLNHPANGVAWLARRLARWGEYLHAGELVLGGSFTRLVDVSAGDVFTADYGDLGTVSFSVGGAS</sequence>
<dbReference type="GO" id="GO:0005737">
    <property type="term" value="C:cytoplasm"/>
    <property type="evidence" value="ECO:0007669"/>
    <property type="project" value="TreeGrafter"/>
</dbReference>
<evidence type="ECO:0000313" key="3">
    <source>
        <dbReference type="EMBL" id="ACL31231.1"/>
    </source>
</evidence>